<dbReference type="Gene3D" id="2.170.130.10">
    <property type="entry name" value="TonB-dependent receptor, plug domain"/>
    <property type="match status" value="1"/>
</dbReference>
<keyword evidence="2" id="KW-1185">Reference proteome</keyword>
<comment type="caution">
    <text evidence="1">The sequence shown here is derived from an EMBL/GenBank/DDBJ whole genome shotgun (WGS) entry which is preliminary data.</text>
</comment>
<reference evidence="1 2" key="1">
    <citation type="journal article" date="2015" name="Microbes Environ.">
        <title>Distribution and evolution of nitrogen fixation genes in the phylum bacteroidetes.</title>
        <authorList>
            <person name="Inoue J."/>
            <person name="Oshima K."/>
            <person name="Suda W."/>
            <person name="Sakamoto M."/>
            <person name="Iino T."/>
            <person name="Noda S."/>
            <person name="Hongoh Y."/>
            <person name="Hattori M."/>
            <person name="Ohkuma M."/>
        </authorList>
    </citation>
    <scope>NUCLEOTIDE SEQUENCE [LARGE SCALE GENOMIC DNA]</scope>
    <source>
        <strain evidence="1">JCM 15548</strain>
    </source>
</reference>
<dbReference type="SUPFAM" id="SSF56935">
    <property type="entry name" value="Porins"/>
    <property type="match status" value="1"/>
</dbReference>
<dbReference type="Proteomes" id="UP000032900">
    <property type="component" value="Unassembled WGS sequence"/>
</dbReference>
<organism evidence="1 2">
    <name type="scientific">Geofilum rubicundum JCM 15548</name>
    <dbReference type="NCBI Taxonomy" id="1236989"/>
    <lineage>
        <taxon>Bacteria</taxon>
        <taxon>Pseudomonadati</taxon>
        <taxon>Bacteroidota</taxon>
        <taxon>Bacteroidia</taxon>
        <taxon>Marinilabiliales</taxon>
        <taxon>Marinilabiliaceae</taxon>
        <taxon>Geofilum</taxon>
    </lineage>
</organism>
<gene>
    <name evidence="1" type="ORF">JCM15548_12596</name>
</gene>
<sequence length="103" mass="11568">MTEWKPARKNGEAVHSRGSVPVVFSLSEEEKDFISTMQRMGLDEKPPLYIIDNKKVRSRVHLPSYNIKSLRVLKGQSAIDQYGEEGKNGVVVVTTKRGTAPVR</sequence>
<name>A0A0E9LYF2_9BACT</name>
<evidence type="ECO:0008006" key="3">
    <source>
        <dbReference type="Google" id="ProtNLM"/>
    </source>
</evidence>
<protein>
    <recommendedName>
        <fullName evidence="3">TonB-dependent receptor</fullName>
    </recommendedName>
</protein>
<dbReference type="InterPro" id="IPR037066">
    <property type="entry name" value="Plug_dom_sf"/>
</dbReference>
<evidence type="ECO:0000313" key="1">
    <source>
        <dbReference type="EMBL" id="GAO30333.1"/>
    </source>
</evidence>
<proteinExistence type="predicted"/>
<evidence type="ECO:0000313" key="2">
    <source>
        <dbReference type="Proteomes" id="UP000032900"/>
    </source>
</evidence>
<accession>A0A0E9LYF2</accession>
<dbReference type="EMBL" id="BAZW01000021">
    <property type="protein sequence ID" value="GAO30333.1"/>
    <property type="molecule type" value="Genomic_DNA"/>
</dbReference>
<dbReference type="STRING" id="1236989.JCM15548_12596"/>
<dbReference type="AlphaFoldDB" id="A0A0E9LYF2"/>